<comment type="caution">
    <text evidence="5">The sequence shown here is derived from an EMBL/GenBank/DDBJ whole genome shotgun (WGS) entry which is preliminary data.</text>
</comment>
<evidence type="ECO:0000313" key="6">
    <source>
        <dbReference type="Proteomes" id="UP000470246"/>
    </source>
</evidence>
<dbReference type="RefSeq" id="WP_163483154.1">
    <property type="nucleotide sequence ID" value="NZ_JAAGWF010000020.1"/>
</dbReference>
<dbReference type="Pfam" id="PF01047">
    <property type="entry name" value="MarR"/>
    <property type="match status" value="1"/>
</dbReference>
<dbReference type="EMBL" id="JAAGWF010000020">
    <property type="protein sequence ID" value="NEK59786.1"/>
    <property type="molecule type" value="Genomic_DNA"/>
</dbReference>
<dbReference type="PANTHER" id="PTHR33164:SF57">
    <property type="entry name" value="MARR-FAMILY TRANSCRIPTIONAL REGULATOR"/>
    <property type="match status" value="1"/>
</dbReference>
<sequence length="158" mass="16687">MPITRETCERLTAGVARILRTGRLLSVRAADAVNGDLPSYGWSLLVPLETDGEQRCSALAARAGVDVSVASRQLAVLERSGHIERRPDPRDGRASLLHLTGAGAAALADARALRSDWATAALADWSEDDARLLGELLDRLAGDLDRAAPAPALSRVAS</sequence>
<evidence type="ECO:0000256" key="3">
    <source>
        <dbReference type="ARBA" id="ARBA00023163"/>
    </source>
</evidence>
<accession>A0A7K3W4J0</accession>
<dbReference type="AlphaFoldDB" id="A0A7K3W4J0"/>
<dbReference type="InterPro" id="IPR023187">
    <property type="entry name" value="Tscrpt_reg_MarR-type_CS"/>
</dbReference>
<dbReference type="GO" id="GO:0003677">
    <property type="term" value="F:DNA binding"/>
    <property type="evidence" value="ECO:0007669"/>
    <property type="project" value="UniProtKB-KW"/>
</dbReference>
<keyword evidence="3" id="KW-0804">Transcription</keyword>
<dbReference type="PANTHER" id="PTHR33164">
    <property type="entry name" value="TRANSCRIPTIONAL REGULATOR, MARR FAMILY"/>
    <property type="match status" value="1"/>
</dbReference>
<reference evidence="5 6" key="1">
    <citation type="submission" date="2020-02" db="EMBL/GenBank/DDBJ databases">
        <title>Geodermatophilus sabuli CPCC 205279 I12A-02694.</title>
        <authorList>
            <person name="Jiang Z."/>
        </authorList>
    </citation>
    <scope>NUCLEOTIDE SEQUENCE [LARGE SCALE GENOMIC DNA]</scope>
    <source>
        <strain evidence="5 6">I12A-02694</strain>
    </source>
</reference>
<organism evidence="5 6">
    <name type="scientific">Geodermatophilus sabuli</name>
    <dbReference type="NCBI Taxonomy" id="1564158"/>
    <lineage>
        <taxon>Bacteria</taxon>
        <taxon>Bacillati</taxon>
        <taxon>Actinomycetota</taxon>
        <taxon>Actinomycetes</taxon>
        <taxon>Geodermatophilales</taxon>
        <taxon>Geodermatophilaceae</taxon>
        <taxon>Geodermatophilus</taxon>
    </lineage>
</organism>
<protein>
    <submittedName>
        <fullName evidence="5">Winged helix-turn-helix transcriptional regulator</fullName>
    </submittedName>
</protein>
<name>A0A7K3W4J0_9ACTN</name>
<dbReference type="InterPro" id="IPR036388">
    <property type="entry name" value="WH-like_DNA-bd_sf"/>
</dbReference>
<dbReference type="Proteomes" id="UP000470246">
    <property type="component" value="Unassembled WGS sequence"/>
</dbReference>
<dbReference type="SMART" id="SM00347">
    <property type="entry name" value="HTH_MARR"/>
    <property type="match status" value="1"/>
</dbReference>
<feature type="domain" description="HTH marR-type" evidence="4">
    <location>
        <begin position="5"/>
        <end position="142"/>
    </location>
</feature>
<dbReference type="PROSITE" id="PS50995">
    <property type="entry name" value="HTH_MARR_2"/>
    <property type="match status" value="1"/>
</dbReference>
<dbReference type="InterPro" id="IPR036390">
    <property type="entry name" value="WH_DNA-bd_sf"/>
</dbReference>
<keyword evidence="6" id="KW-1185">Reference proteome</keyword>
<dbReference type="InterPro" id="IPR039422">
    <property type="entry name" value="MarR/SlyA-like"/>
</dbReference>
<evidence type="ECO:0000259" key="4">
    <source>
        <dbReference type="PROSITE" id="PS50995"/>
    </source>
</evidence>
<evidence type="ECO:0000256" key="1">
    <source>
        <dbReference type="ARBA" id="ARBA00023015"/>
    </source>
</evidence>
<proteinExistence type="predicted"/>
<dbReference type="PROSITE" id="PS01117">
    <property type="entry name" value="HTH_MARR_1"/>
    <property type="match status" value="1"/>
</dbReference>
<gene>
    <name evidence="5" type="ORF">GCU56_18175</name>
</gene>
<dbReference type="InterPro" id="IPR000835">
    <property type="entry name" value="HTH_MarR-typ"/>
</dbReference>
<dbReference type="PRINTS" id="PR00598">
    <property type="entry name" value="HTHMARR"/>
</dbReference>
<dbReference type="GO" id="GO:0003700">
    <property type="term" value="F:DNA-binding transcription factor activity"/>
    <property type="evidence" value="ECO:0007669"/>
    <property type="project" value="InterPro"/>
</dbReference>
<evidence type="ECO:0000313" key="5">
    <source>
        <dbReference type="EMBL" id="NEK59786.1"/>
    </source>
</evidence>
<evidence type="ECO:0000256" key="2">
    <source>
        <dbReference type="ARBA" id="ARBA00023125"/>
    </source>
</evidence>
<keyword evidence="1" id="KW-0805">Transcription regulation</keyword>
<dbReference type="GO" id="GO:0006950">
    <property type="term" value="P:response to stress"/>
    <property type="evidence" value="ECO:0007669"/>
    <property type="project" value="TreeGrafter"/>
</dbReference>
<keyword evidence="2" id="KW-0238">DNA-binding</keyword>
<dbReference type="Gene3D" id="1.10.10.10">
    <property type="entry name" value="Winged helix-like DNA-binding domain superfamily/Winged helix DNA-binding domain"/>
    <property type="match status" value="1"/>
</dbReference>
<dbReference type="SUPFAM" id="SSF46785">
    <property type="entry name" value="Winged helix' DNA-binding domain"/>
    <property type="match status" value="1"/>
</dbReference>